<dbReference type="PANTHER" id="PTHR18901">
    <property type="entry name" value="2-DEOXYGLUCOSE-6-PHOSPHATE PHOSPHATASE 2"/>
    <property type="match status" value="1"/>
</dbReference>
<dbReference type="PANTHER" id="PTHR18901:SF44">
    <property type="entry name" value="OS01G0757900 PROTEIN"/>
    <property type="match status" value="1"/>
</dbReference>
<name>A0A8T0JHQ3_PHAAN</name>
<comment type="caution">
    <text evidence="1">The sequence shown here is derived from an EMBL/GenBank/DDBJ whole genome shotgun (WGS) entry which is preliminary data.</text>
</comment>
<protein>
    <submittedName>
        <fullName evidence="1">Bifunctional riboflavin kinase/FMN phosphatase FMN phosphatase</fullName>
    </submittedName>
</protein>
<dbReference type="SFLD" id="SFLDS00003">
    <property type="entry name" value="Haloacid_Dehalogenase"/>
    <property type="match status" value="1"/>
</dbReference>
<dbReference type="Pfam" id="PF00702">
    <property type="entry name" value="Hydrolase"/>
    <property type="match status" value="1"/>
</dbReference>
<proteinExistence type="predicted"/>
<dbReference type="AlphaFoldDB" id="A0A8T0JHQ3"/>
<keyword evidence="1" id="KW-0808">Transferase</keyword>
<dbReference type="PRINTS" id="PR00413">
    <property type="entry name" value="HADHALOGNASE"/>
</dbReference>
<dbReference type="Gene3D" id="1.10.150.240">
    <property type="entry name" value="Putative phosphatase, domain 2"/>
    <property type="match status" value="1"/>
</dbReference>
<dbReference type="EMBL" id="JABFOF010000011">
    <property type="protein sequence ID" value="KAG2371781.1"/>
    <property type="molecule type" value="Genomic_DNA"/>
</dbReference>
<dbReference type="InterPro" id="IPR006439">
    <property type="entry name" value="HAD-SF_hydro_IA"/>
</dbReference>
<sequence length="436" mass="48760">MSCCCEFQGCDKGAKVLGVIFDLDGTLLDTERASRGVLNEFLARYGKELDREKEDKKRLGMTQKDTAAIMVTDYELPLTPDQFINEITPMYRERWAKAKALPGANRLIKHFQKNGVSVALASNSLREYIDAKISYHKGWKESFSVILGSDQVKAGKPSPYLFEEAAKKMGVDAINCLDGLEFLGSNCSVPSKVTNIIQNKVITDEEATVPPVLKPIVEVDHQPILWPYPNLHRYVWMAVECKRVGVKAANAAQMKIVAVPSQMEADCNGLANVVLHSLLEFQPELWGLPPFDDWLDDTLPIEPIHLSGLYVTGCLEESSDNATLALPDQAVGLYLGWAKIDTDRKFKILASINLDFSCVAYKRTVTNGEYMGLILQRVYLVDSNSDLKQKQKMQISLVGYIRTWNNKELSSTAFDKLEEYKSIARASLDLPSFTCL</sequence>
<dbReference type="GO" id="GO:0006114">
    <property type="term" value="P:glycerol biosynthetic process"/>
    <property type="evidence" value="ECO:0007669"/>
    <property type="project" value="TreeGrafter"/>
</dbReference>
<dbReference type="Gene3D" id="3.40.50.1000">
    <property type="entry name" value="HAD superfamily/HAD-like"/>
    <property type="match status" value="1"/>
</dbReference>
<dbReference type="InterPro" id="IPR023198">
    <property type="entry name" value="PGP-like_dom2"/>
</dbReference>
<reference evidence="1 2" key="1">
    <citation type="submission" date="2020-05" db="EMBL/GenBank/DDBJ databases">
        <title>Vigna angularis (adzuki bean) Var. LongXiaoDou No. 4 denovo assembly.</title>
        <authorList>
            <person name="Xiang H."/>
        </authorList>
    </citation>
    <scope>NUCLEOTIDE SEQUENCE [LARGE SCALE GENOMIC DNA]</scope>
    <source>
        <tissue evidence="1">Leaf</tissue>
    </source>
</reference>
<gene>
    <name evidence="1" type="ORF">HKW66_Vig0219550</name>
</gene>
<accession>A0A8T0JHQ3</accession>
<dbReference type="FunFam" id="1.10.150.240:FF:000001">
    <property type="entry name" value="Haloacid dehalogenase-like hydrolase domain"/>
    <property type="match status" value="1"/>
</dbReference>
<keyword evidence="1" id="KW-0418">Kinase</keyword>
<dbReference type="InterPro" id="IPR023214">
    <property type="entry name" value="HAD_sf"/>
</dbReference>
<dbReference type="SUPFAM" id="SSF56784">
    <property type="entry name" value="HAD-like"/>
    <property type="match status" value="1"/>
</dbReference>
<dbReference type="InterPro" id="IPR036412">
    <property type="entry name" value="HAD-like_sf"/>
</dbReference>
<dbReference type="GO" id="GO:0043136">
    <property type="term" value="F:sn-glycerol 3-phosphatase activity"/>
    <property type="evidence" value="ECO:0007669"/>
    <property type="project" value="TreeGrafter"/>
</dbReference>
<dbReference type="SFLD" id="SFLDG01129">
    <property type="entry name" value="C1.5:_HAD__Beta-PGM__Phosphata"/>
    <property type="match status" value="1"/>
</dbReference>
<organism evidence="1 2">
    <name type="scientific">Phaseolus angularis</name>
    <name type="common">Azuki bean</name>
    <name type="synonym">Vigna angularis</name>
    <dbReference type="NCBI Taxonomy" id="3914"/>
    <lineage>
        <taxon>Eukaryota</taxon>
        <taxon>Viridiplantae</taxon>
        <taxon>Streptophyta</taxon>
        <taxon>Embryophyta</taxon>
        <taxon>Tracheophyta</taxon>
        <taxon>Spermatophyta</taxon>
        <taxon>Magnoliopsida</taxon>
        <taxon>eudicotyledons</taxon>
        <taxon>Gunneridae</taxon>
        <taxon>Pentapetalae</taxon>
        <taxon>rosids</taxon>
        <taxon>fabids</taxon>
        <taxon>Fabales</taxon>
        <taxon>Fabaceae</taxon>
        <taxon>Papilionoideae</taxon>
        <taxon>50 kb inversion clade</taxon>
        <taxon>NPAAA clade</taxon>
        <taxon>indigoferoid/millettioid clade</taxon>
        <taxon>Phaseoleae</taxon>
        <taxon>Vigna</taxon>
    </lineage>
</organism>
<evidence type="ECO:0000313" key="1">
    <source>
        <dbReference type="EMBL" id="KAG2371781.1"/>
    </source>
</evidence>
<evidence type="ECO:0000313" key="2">
    <source>
        <dbReference type="Proteomes" id="UP000743370"/>
    </source>
</evidence>
<dbReference type="Proteomes" id="UP000743370">
    <property type="component" value="Unassembled WGS sequence"/>
</dbReference>
<dbReference type="GO" id="GO:0016301">
    <property type="term" value="F:kinase activity"/>
    <property type="evidence" value="ECO:0007669"/>
    <property type="project" value="UniProtKB-KW"/>
</dbReference>